<dbReference type="GO" id="GO:0004497">
    <property type="term" value="F:monooxygenase activity"/>
    <property type="evidence" value="ECO:0007669"/>
    <property type="project" value="InterPro"/>
</dbReference>
<dbReference type="EMBL" id="JAAAID010000116">
    <property type="protein sequence ID" value="KAG0022223.1"/>
    <property type="molecule type" value="Genomic_DNA"/>
</dbReference>
<evidence type="ECO:0000256" key="2">
    <source>
        <dbReference type="ARBA" id="ARBA00022630"/>
    </source>
</evidence>
<evidence type="ECO:0000259" key="5">
    <source>
        <dbReference type="Pfam" id="PF01494"/>
    </source>
</evidence>
<name>A0A9P6N3G4_9FUNG</name>
<dbReference type="Pfam" id="PF01494">
    <property type="entry name" value="FAD_binding_3"/>
    <property type="match status" value="1"/>
</dbReference>
<dbReference type="GO" id="GO:0071949">
    <property type="term" value="F:FAD binding"/>
    <property type="evidence" value="ECO:0007669"/>
    <property type="project" value="InterPro"/>
</dbReference>
<dbReference type="InterPro" id="IPR036188">
    <property type="entry name" value="FAD/NAD-bd_sf"/>
</dbReference>
<dbReference type="InterPro" id="IPR002938">
    <property type="entry name" value="FAD-bd"/>
</dbReference>
<dbReference type="AlphaFoldDB" id="A0A9P6N3G4"/>
<dbReference type="Gene3D" id="3.50.50.60">
    <property type="entry name" value="FAD/NAD(P)-binding domain"/>
    <property type="match status" value="2"/>
</dbReference>
<organism evidence="6 7">
    <name type="scientific">Entomortierella chlamydospora</name>
    <dbReference type="NCBI Taxonomy" id="101097"/>
    <lineage>
        <taxon>Eukaryota</taxon>
        <taxon>Fungi</taxon>
        <taxon>Fungi incertae sedis</taxon>
        <taxon>Mucoromycota</taxon>
        <taxon>Mortierellomycotina</taxon>
        <taxon>Mortierellomycetes</taxon>
        <taxon>Mortierellales</taxon>
        <taxon>Mortierellaceae</taxon>
        <taxon>Entomortierella</taxon>
    </lineage>
</organism>
<proteinExistence type="inferred from homology"/>
<feature type="domain" description="FAD-binding" evidence="5">
    <location>
        <begin position="1"/>
        <end position="155"/>
    </location>
</feature>
<evidence type="ECO:0000256" key="1">
    <source>
        <dbReference type="ARBA" id="ARBA00007992"/>
    </source>
</evidence>
<dbReference type="Proteomes" id="UP000703661">
    <property type="component" value="Unassembled WGS sequence"/>
</dbReference>
<dbReference type="PANTHER" id="PTHR47356">
    <property type="entry name" value="FAD-DEPENDENT MONOOXYGENASE ASQG-RELATED"/>
    <property type="match status" value="1"/>
</dbReference>
<keyword evidence="3" id="KW-0274">FAD</keyword>
<protein>
    <recommendedName>
        <fullName evidence="5">FAD-binding domain-containing protein</fullName>
    </recommendedName>
</protein>
<comment type="similarity">
    <text evidence="1">Belongs to the paxM FAD-dependent monooxygenase family.</text>
</comment>
<keyword evidence="4" id="KW-0560">Oxidoreductase</keyword>
<evidence type="ECO:0000256" key="4">
    <source>
        <dbReference type="ARBA" id="ARBA00023002"/>
    </source>
</evidence>
<accession>A0A9P6N3G4</accession>
<sequence>MLANILEKTNISYEIFEKTKEIKPVGAIITISPTVLPAFEQLGLYEDFLKMSYPVTGTDVRNKDAKLEASITIENFKQLVGYEFAVCQRSKLYDLLLSRVPDNKIHFGKRVVSLLQNKEGVMVRLHDGATVHGDILVGADGAYSAVRQHLYKQLSNMGKLPKSDSKPITKGFFCMAGITNPLDPQKIPDLKDEFCHCDTIIPNDGKYSWNTLTLPGNIISWGTICQLDSETYINEHLRNSEWSPEENEQLIKELLPSGGLGAVNAILDAVVLANCIYEMKIATYDAVTDALNEYREQRYDEAKAQYESSKFSGKVYYGHTMMERAIRHVVVNYMPPSIQSYGVAKAMACRPQVAFLPLIPNRGTTEVIPQKPSAKYFAEQARVATV</sequence>
<dbReference type="PANTHER" id="PTHR47356:SF2">
    <property type="entry name" value="FAD-BINDING DOMAIN-CONTAINING PROTEIN-RELATED"/>
    <property type="match status" value="1"/>
</dbReference>
<reference evidence="6" key="1">
    <citation type="journal article" date="2020" name="Fungal Divers.">
        <title>Resolving the Mortierellaceae phylogeny through synthesis of multi-gene phylogenetics and phylogenomics.</title>
        <authorList>
            <person name="Vandepol N."/>
            <person name="Liber J."/>
            <person name="Desiro A."/>
            <person name="Na H."/>
            <person name="Kennedy M."/>
            <person name="Barry K."/>
            <person name="Grigoriev I.V."/>
            <person name="Miller A.N."/>
            <person name="O'Donnell K."/>
            <person name="Stajich J.E."/>
            <person name="Bonito G."/>
        </authorList>
    </citation>
    <scope>NUCLEOTIDE SEQUENCE</scope>
    <source>
        <strain evidence="6">NRRL 2769</strain>
    </source>
</reference>
<dbReference type="SUPFAM" id="SSF51905">
    <property type="entry name" value="FAD/NAD(P)-binding domain"/>
    <property type="match status" value="1"/>
</dbReference>
<dbReference type="InterPro" id="IPR050562">
    <property type="entry name" value="FAD_mOase_fung"/>
</dbReference>
<keyword evidence="2" id="KW-0285">Flavoprotein</keyword>
<evidence type="ECO:0000256" key="3">
    <source>
        <dbReference type="ARBA" id="ARBA00022827"/>
    </source>
</evidence>
<evidence type="ECO:0000313" key="6">
    <source>
        <dbReference type="EMBL" id="KAG0022223.1"/>
    </source>
</evidence>
<comment type="caution">
    <text evidence="6">The sequence shown here is derived from an EMBL/GenBank/DDBJ whole genome shotgun (WGS) entry which is preliminary data.</text>
</comment>
<keyword evidence="7" id="KW-1185">Reference proteome</keyword>
<evidence type="ECO:0000313" key="7">
    <source>
        <dbReference type="Proteomes" id="UP000703661"/>
    </source>
</evidence>
<gene>
    <name evidence="6" type="ORF">BGZ80_000736</name>
</gene>